<dbReference type="PANTHER" id="PTHR10766">
    <property type="entry name" value="TRANSMEMBRANE 9 SUPERFAMILY PROTEIN"/>
    <property type="match status" value="1"/>
</dbReference>
<feature type="transmembrane region" description="Helical" evidence="9">
    <location>
        <begin position="430"/>
        <end position="453"/>
    </location>
</feature>
<evidence type="ECO:0000256" key="1">
    <source>
        <dbReference type="ARBA" id="ARBA00004141"/>
    </source>
</evidence>
<evidence type="ECO:0000313" key="10">
    <source>
        <dbReference type="EMBL" id="CDP36005.1"/>
    </source>
</evidence>
<protein>
    <recommendedName>
        <fullName evidence="9">Transmembrane 9 superfamily member</fullName>
    </recommendedName>
</protein>
<comment type="subcellular location">
    <subcellularLocation>
        <location evidence="2">Golgi apparatus</location>
    </subcellularLocation>
    <subcellularLocation>
        <location evidence="1">Membrane</location>
        <topology evidence="1">Multi-pass membrane protein</topology>
    </subcellularLocation>
</comment>
<reference evidence="10" key="1">
    <citation type="submission" date="2014-02" db="EMBL/GenBank/DDBJ databases">
        <authorList>
            <person name="Genoscope - CEA"/>
        </authorList>
    </citation>
    <scope>NUCLEOTIDE SEQUENCE</scope>
    <source>
        <strain evidence="10">LS3</strain>
    </source>
</reference>
<name>A0A060T4F7_BLAAD</name>
<dbReference type="PANTHER" id="PTHR10766:SF55">
    <property type="entry name" value="TRANSMEMBRANE 9 SUPERFAMILY MEMBER 4"/>
    <property type="match status" value="1"/>
</dbReference>
<evidence type="ECO:0000256" key="9">
    <source>
        <dbReference type="RuleBase" id="RU363079"/>
    </source>
</evidence>
<feature type="transmembrane region" description="Helical" evidence="9">
    <location>
        <begin position="480"/>
        <end position="503"/>
    </location>
</feature>
<accession>A0A060T4F7</accession>
<proteinExistence type="inferred from homology"/>
<evidence type="ECO:0000256" key="7">
    <source>
        <dbReference type="ARBA" id="ARBA00023034"/>
    </source>
</evidence>
<dbReference type="AlphaFoldDB" id="A0A060T4F7"/>
<dbReference type="GO" id="GO:0072657">
    <property type="term" value="P:protein localization to membrane"/>
    <property type="evidence" value="ECO:0007669"/>
    <property type="project" value="TreeGrafter"/>
</dbReference>
<keyword evidence="4 9" id="KW-0812">Transmembrane</keyword>
<dbReference type="InterPro" id="IPR004240">
    <property type="entry name" value="EMP70"/>
</dbReference>
<dbReference type="PhylomeDB" id="A0A060T4F7"/>
<feature type="transmembrane region" description="Helical" evidence="9">
    <location>
        <begin position="359"/>
        <end position="378"/>
    </location>
</feature>
<evidence type="ECO:0000256" key="4">
    <source>
        <dbReference type="ARBA" id="ARBA00022692"/>
    </source>
</evidence>
<gene>
    <name evidence="10" type="ORF">GNLVRS02_ARAD1B03124g</name>
</gene>
<feature type="transmembrane region" description="Helical" evidence="9">
    <location>
        <begin position="515"/>
        <end position="543"/>
    </location>
</feature>
<keyword evidence="8 9" id="KW-0472">Membrane</keyword>
<dbReference type="GO" id="GO:0005794">
    <property type="term" value="C:Golgi apparatus"/>
    <property type="evidence" value="ECO:0007669"/>
    <property type="project" value="UniProtKB-SubCell"/>
</dbReference>
<comment type="similarity">
    <text evidence="3 9">Belongs to the nonaspanin (TM9SF) (TC 9.A.2) family.</text>
</comment>
<keyword evidence="6 9" id="KW-1133">Transmembrane helix</keyword>
<feature type="transmembrane region" description="Helical" evidence="9">
    <location>
        <begin position="251"/>
        <end position="275"/>
    </location>
</feature>
<dbReference type="EMBL" id="HG937692">
    <property type="protein sequence ID" value="CDP36005.1"/>
    <property type="molecule type" value="Genomic_DNA"/>
</dbReference>
<feature type="transmembrane region" description="Helical" evidence="9">
    <location>
        <begin position="390"/>
        <end position="418"/>
    </location>
</feature>
<keyword evidence="5" id="KW-0732">Signal</keyword>
<reference evidence="10" key="2">
    <citation type="submission" date="2014-06" db="EMBL/GenBank/DDBJ databases">
        <title>The complete genome of Blastobotrys (Arxula) adeninivorans LS3 - a yeast of biotechnological interest.</title>
        <authorList>
            <person name="Kunze G."/>
            <person name="Gaillardin C."/>
            <person name="Czernicka M."/>
            <person name="Durrens P."/>
            <person name="Martin T."/>
            <person name="Boer E."/>
            <person name="Gabaldon T."/>
            <person name="Cruz J."/>
            <person name="Talla E."/>
            <person name="Marck C."/>
            <person name="Goffeau A."/>
            <person name="Barbe V."/>
            <person name="Baret P."/>
            <person name="Baronian K."/>
            <person name="Beier S."/>
            <person name="Bleykasten C."/>
            <person name="Bode R."/>
            <person name="Casaregola S."/>
            <person name="Despons L."/>
            <person name="Fairhead C."/>
            <person name="Giersberg M."/>
            <person name="Gierski P."/>
            <person name="Hahnel U."/>
            <person name="Hartmann A."/>
            <person name="Jankowska D."/>
            <person name="Jubin C."/>
            <person name="Jung P."/>
            <person name="Lafontaine I."/>
            <person name="Leh-Louis V."/>
            <person name="Lemaire M."/>
            <person name="Marcet-Houben M."/>
            <person name="Mascher M."/>
            <person name="Morel G."/>
            <person name="Richard G.-F."/>
            <person name="Riechen J."/>
            <person name="Sacerdot C."/>
            <person name="Sarkar A."/>
            <person name="Savel G."/>
            <person name="Schacherer J."/>
            <person name="Sherman D."/>
            <person name="Straub M.-L."/>
            <person name="Stein N."/>
            <person name="Thierry A."/>
            <person name="Trautwein-Schult A."/>
            <person name="Westhof E."/>
            <person name="Worch S."/>
            <person name="Dujon B."/>
            <person name="Souciet J.-L."/>
            <person name="Wincker P."/>
            <person name="Scholz U."/>
            <person name="Neuveglise N."/>
        </authorList>
    </citation>
    <scope>NUCLEOTIDE SEQUENCE</scope>
    <source>
        <strain evidence="10">LS3</strain>
    </source>
</reference>
<evidence type="ECO:0000256" key="6">
    <source>
        <dbReference type="ARBA" id="ARBA00022989"/>
    </source>
</evidence>
<dbReference type="GO" id="GO:0016020">
    <property type="term" value="C:membrane"/>
    <property type="evidence" value="ECO:0007669"/>
    <property type="project" value="UniProtKB-SubCell"/>
</dbReference>
<keyword evidence="7" id="KW-0333">Golgi apparatus</keyword>
<evidence type="ECO:0000256" key="2">
    <source>
        <dbReference type="ARBA" id="ARBA00004555"/>
    </source>
</evidence>
<feature type="transmembrane region" description="Helical" evidence="9">
    <location>
        <begin position="555"/>
        <end position="574"/>
    </location>
</feature>
<evidence type="ECO:0000256" key="3">
    <source>
        <dbReference type="ARBA" id="ARBA00005227"/>
    </source>
</evidence>
<feature type="transmembrane region" description="Helical" evidence="9">
    <location>
        <begin position="586"/>
        <end position="615"/>
    </location>
</feature>
<organism evidence="10">
    <name type="scientific">Blastobotrys adeninivorans</name>
    <name type="common">Yeast</name>
    <name type="synonym">Arxula adeninivorans</name>
    <dbReference type="NCBI Taxonomy" id="409370"/>
    <lineage>
        <taxon>Eukaryota</taxon>
        <taxon>Fungi</taxon>
        <taxon>Dikarya</taxon>
        <taxon>Ascomycota</taxon>
        <taxon>Saccharomycotina</taxon>
        <taxon>Dipodascomycetes</taxon>
        <taxon>Dipodascales</taxon>
        <taxon>Trichomonascaceae</taxon>
        <taxon>Blastobotrys</taxon>
    </lineage>
</organism>
<sequence length="625" mass="70033">MLCRLLLLAGVANAFYIPGWSVKSYKERESIPLYVNKVTSDQTQLPYEYGELPFVCKPKQERHVGLNLGEVLGGDRISESEYAIQMGLPTQCETLCEVKVDHAGLEMAHELVSNDYVVEWIVDNLPGATAFISKENEGRYYAAGFPLGSVDEKGNVLLNNHVTILLRYRPAPRDADRYVIVGFEVYPKSVSIDSRRCPGSSQKFDPHVISKDKMTDTIRFTYSVYWMEDTSIEWENRWDMYFSYADKSSHLHWMSVVHSLVIVSMLSFLVAVVLYRTLRRDIAHYNRQLEQGSAGESDKDLEDDISGWKLVSADVFRAPRLSTLLTALVGSGTQFLLMTGTVVGFASIGVLNPSYRGGLLSYAVFLFAFSGVVGGYVNSRLNRRLENGQWAAGLVSTAVVVPASIMLVVLGLNLFVWAQASSSALPFSTILALFAIWFLISCPLVFLGGYIGAKRPMSPRPGRVSAIPRQIPPLRAYQKLVISTLVSGLPPFFVVFVEMVFVFKSIWEEKSGYYYVYGFLALSLVLLIVTVMEMSIVTTYLQLNAEDYRWWWRSFMVGTGSAWWVFLYSIYYFFAVLKVEGFVSGLLFFGYSLVGCSVYGLVTGAIGFLASYVLVHRMYGAIKAD</sequence>
<evidence type="ECO:0000256" key="5">
    <source>
        <dbReference type="ARBA" id="ARBA00022729"/>
    </source>
</evidence>
<evidence type="ECO:0000256" key="8">
    <source>
        <dbReference type="ARBA" id="ARBA00023136"/>
    </source>
</evidence>
<feature type="transmembrane region" description="Helical" evidence="9">
    <location>
        <begin position="324"/>
        <end position="347"/>
    </location>
</feature>
<dbReference type="Pfam" id="PF02990">
    <property type="entry name" value="EMP70"/>
    <property type="match status" value="1"/>
</dbReference>